<evidence type="ECO:0000313" key="1">
    <source>
        <dbReference type="EnsemblPlants" id="Solyc05g018190.1.1.1"/>
    </source>
</evidence>
<dbReference type="Proteomes" id="UP000004994">
    <property type="component" value="Chromosome 5"/>
</dbReference>
<reference evidence="1" key="2">
    <citation type="submission" date="2019-01" db="UniProtKB">
        <authorList>
            <consortium name="EnsemblPlants"/>
        </authorList>
    </citation>
    <scope>IDENTIFICATION</scope>
    <source>
        <strain evidence="1">cv. Heinz 1706</strain>
    </source>
</reference>
<reference evidence="1" key="1">
    <citation type="journal article" date="2012" name="Nature">
        <title>The tomato genome sequence provides insights into fleshy fruit evolution.</title>
        <authorList>
            <consortium name="Tomato Genome Consortium"/>
        </authorList>
    </citation>
    <scope>NUCLEOTIDE SEQUENCE [LARGE SCALE GENOMIC DNA]</scope>
    <source>
        <strain evidence="1">cv. Heinz 1706</strain>
    </source>
</reference>
<organism evidence="1">
    <name type="scientific">Solanum lycopersicum</name>
    <name type="common">Tomato</name>
    <name type="synonym">Lycopersicon esculentum</name>
    <dbReference type="NCBI Taxonomy" id="4081"/>
    <lineage>
        <taxon>Eukaryota</taxon>
        <taxon>Viridiplantae</taxon>
        <taxon>Streptophyta</taxon>
        <taxon>Embryophyta</taxon>
        <taxon>Tracheophyta</taxon>
        <taxon>Spermatophyta</taxon>
        <taxon>Magnoliopsida</taxon>
        <taxon>eudicotyledons</taxon>
        <taxon>Gunneridae</taxon>
        <taxon>Pentapetalae</taxon>
        <taxon>asterids</taxon>
        <taxon>lamiids</taxon>
        <taxon>Solanales</taxon>
        <taxon>Solanaceae</taxon>
        <taxon>Solanoideae</taxon>
        <taxon>Solaneae</taxon>
        <taxon>Solanum</taxon>
        <taxon>Solanum subgen. Lycopersicon</taxon>
    </lineage>
</organism>
<name>A0A3Q7GI75_SOLLC</name>
<evidence type="ECO:0000313" key="2">
    <source>
        <dbReference type="Proteomes" id="UP000004994"/>
    </source>
</evidence>
<accession>A0A3Q7GI75</accession>
<dbReference type="AlphaFoldDB" id="A0A3Q7GI75"/>
<dbReference type="Gramene" id="Solyc05g018190.1.1">
    <property type="protein sequence ID" value="Solyc05g018190.1.1.1"/>
    <property type="gene ID" value="Solyc05g018190.1"/>
</dbReference>
<keyword evidence="2" id="KW-1185">Reference proteome</keyword>
<sequence length="52" mass="6149">MEMVKIDTLRLSLEKISEDLAIKTVKNRKNFQNLNLFYINFDFSPFIPGNQN</sequence>
<dbReference type="PaxDb" id="4081-Solyc05g018190.1.1"/>
<dbReference type="EnsemblPlants" id="Solyc05g018190.1.1">
    <property type="protein sequence ID" value="Solyc05g018190.1.1.1"/>
    <property type="gene ID" value="Solyc05g018190.1"/>
</dbReference>
<dbReference type="InParanoid" id="A0A3Q7GI75"/>
<protein>
    <submittedName>
        <fullName evidence="1">Uncharacterized protein</fullName>
    </submittedName>
</protein>
<proteinExistence type="predicted"/>